<protein>
    <submittedName>
        <fullName evidence="1">Uncharacterized protein</fullName>
    </submittedName>
</protein>
<name>A0ABT5XQU7_9FLAO</name>
<sequence>MIKDSKENEILRVEEKGFPMVKIHRDEFQIKALDYWDFRTFKYSDVKRVSHYNPNDNWFMRLYISTSIAGRMFAKKDPWILKIVLKNGGDWRYKTSPTHNMEFRNALKLIEEKISLQTKFK</sequence>
<gene>
    <name evidence="1" type="ORF">PY091_13715</name>
</gene>
<dbReference type="EMBL" id="JARFVA010000005">
    <property type="protein sequence ID" value="MDF0708277.1"/>
    <property type="molecule type" value="Genomic_DNA"/>
</dbReference>
<dbReference type="RefSeq" id="WP_275650224.1">
    <property type="nucleotide sequence ID" value="NZ_JARFVA010000005.1"/>
</dbReference>
<comment type="caution">
    <text evidence="1">The sequence shown here is derived from an EMBL/GenBank/DDBJ whole genome shotgun (WGS) entry which is preliminary data.</text>
</comment>
<keyword evidence="2" id="KW-1185">Reference proteome</keyword>
<accession>A0ABT5XQU7</accession>
<organism evidence="1 2">
    <name type="scientific">Flagellimonas okinawensis</name>
    <dbReference type="NCBI Taxonomy" id="3031324"/>
    <lineage>
        <taxon>Bacteria</taxon>
        <taxon>Pseudomonadati</taxon>
        <taxon>Bacteroidota</taxon>
        <taxon>Flavobacteriia</taxon>
        <taxon>Flavobacteriales</taxon>
        <taxon>Flavobacteriaceae</taxon>
        <taxon>Flagellimonas</taxon>
    </lineage>
</organism>
<evidence type="ECO:0000313" key="2">
    <source>
        <dbReference type="Proteomes" id="UP001217083"/>
    </source>
</evidence>
<dbReference type="Proteomes" id="UP001217083">
    <property type="component" value="Unassembled WGS sequence"/>
</dbReference>
<evidence type="ECO:0000313" key="1">
    <source>
        <dbReference type="EMBL" id="MDF0708277.1"/>
    </source>
</evidence>
<reference evidence="1 2" key="1">
    <citation type="submission" date="2023-03" db="EMBL/GenBank/DDBJ databases">
        <title>Muricauda XX sp. nov. and Muricauda XXX sp. nov., two novel species isolated from Okinawa Trough.</title>
        <authorList>
            <person name="Cao W."/>
            <person name="Deng X."/>
        </authorList>
    </citation>
    <scope>NUCLEOTIDE SEQUENCE [LARGE SCALE GENOMIC DNA]</scope>
    <source>
        <strain evidence="1 2">81s02</strain>
    </source>
</reference>
<proteinExistence type="predicted"/>